<name>A0A914PEC0_9BILA</name>
<proteinExistence type="predicted"/>
<feature type="compositionally biased region" description="Low complexity" evidence="2">
    <location>
        <begin position="28"/>
        <end position="39"/>
    </location>
</feature>
<protein>
    <submittedName>
        <fullName evidence="4">Uncharacterized protein</fullName>
    </submittedName>
</protein>
<keyword evidence="3" id="KW-1185">Reference proteome</keyword>
<organism evidence="3 4">
    <name type="scientific">Panagrolaimus davidi</name>
    <dbReference type="NCBI Taxonomy" id="227884"/>
    <lineage>
        <taxon>Eukaryota</taxon>
        <taxon>Metazoa</taxon>
        <taxon>Ecdysozoa</taxon>
        <taxon>Nematoda</taxon>
        <taxon>Chromadorea</taxon>
        <taxon>Rhabditida</taxon>
        <taxon>Tylenchina</taxon>
        <taxon>Panagrolaimomorpha</taxon>
        <taxon>Panagrolaimoidea</taxon>
        <taxon>Panagrolaimidae</taxon>
        <taxon>Panagrolaimus</taxon>
    </lineage>
</organism>
<dbReference type="WBParaSite" id="PDA_v2.g16530.t1">
    <property type="protein sequence ID" value="PDA_v2.g16530.t1"/>
    <property type="gene ID" value="PDA_v2.g16530"/>
</dbReference>
<feature type="region of interest" description="Disordered" evidence="2">
    <location>
        <begin position="1"/>
        <end position="39"/>
    </location>
</feature>
<dbReference type="Proteomes" id="UP000887578">
    <property type="component" value="Unplaced"/>
</dbReference>
<feature type="coiled-coil region" evidence="1">
    <location>
        <begin position="331"/>
        <end position="358"/>
    </location>
</feature>
<feature type="coiled-coil region" evidence="1">
    <location>
        <begin position="119"/>
        <end position="185"/>
    </location>
</feature>
<reference evidence="4" key="1">
    <citation type="submission" date="2022-11" db="UniProtKB">
        <authorList>
            <consortium name="WormBaseParasite"/>
        </authorList>
    </citation>
    <scope>IDENTIFICATION</scope>
</reference>
<evidence type="ECO:0000256" key="1">
    <source>
        <dbReference type="SAM" id="Coils"/>
    </source>
</evidence>
<evidence type="ECO:0000313" key="3">
    <source>
        <dbReference type="Proteomes" id="UP000887578"/>
    </source>
</evidence>
<evidence type="ECO:0000256" key="2">
    <source>
        <dbReference type="SAM" id="MobiDB-lite"/>
    </source>
</evidence>
<dbReference type="AlphaFoldDB" id="A0A914PEC0"/>
<sequence length="561" mass="65896">MSNKKSLVSYGSDDEDPPSKRSKTAKIQNSNQSNQDLNDGSQDCIILYETNVREKLKETNDRLIIANKLIKKLQDEVFEHAQKITTLNSIEYKLQQKINILEESNHTLSAQTENERLKVLEISTKYEKLKKDAEKMVEEIEGYKEMAEKYITKADEEKEAERQRANEAEAKNEELKIQISLLTTTNEMQKFEIIKLQTATATAETLQTCNNNYVQPMVIDKKFRDRIKKEAIRLFETWKINYKNNKNKEIEFQIDHLKKKLKQSEIEKEREIRNGLNNAQKINNLETERLNLLQTIRKQNCQSFLMAKKLESETTKKIIPGNEKPEKDEGAIEIMKELNIVKENLSELMQQRNNFLAKTDSCSSTVTSIGPKWKVSKKLCYDIWKKCHGNLKTFLEEYIDQLFSYSEKLLPEKTLEKSEKWTEVKAIIRHFFASEDHEDENETELNLATLKEVMSVKRYPLRQEMYRNCSNFRLCAITSNDKMFYYARDQNDKEFYVPYEDQECQKKLECKNSSVQFGVPKQYESCAFIVIVKDDIQCQQVFKMDCSTGSAKIVWERKKNV</sequence>
<keyword evidence="1" id="KW-0175">Coiled coil</keyword>
<evidence type="ECO:0000313" key="4">
    <source>
        <dbReference type="WBParaSite" id="PDA_v2.g16530.t1"/>
    </source>
</evidence>
<feature type="coiled-coil region" evidence="1">
    <location>
        <begin position="247"/>
        <end position="302"/>
    </location>
</feature>
<accession>A0A914PEC0</accession>